<evidence type="ECO:0000256" key="3">
    <source>
        <dbReference type="ARBA" id="ARBA00022741"/>
    </source>
</evidence>
<dbReference type="Gene3D" id="6.10.140.430">
    <property type="match status" value="1"/>
</dbReference>
<dbReference type="Pfam" id="PF05188">
    <property type="entry name" value="MutS_II"/>
    <property type="match status" value="1"/>
</dbReference>
<dbReference type="EMBL" id="JAUSVY010000022">
    <property type="protein sequence ID" value="MDQ0507499.1"/>
    <property type="molecule type" value="Genomic_DNA"/>
</dbReference>
<keyword evidence="5 9" id="KW-0067">ATP-binding</keyword>
<accession>A0ABU0LK30</accession>
<evidence type="ECO:0000313" key="14">
    <source>
        <dbReference type="Proteomes" id="UP001241747"/>
    </source>
</evidence>
<dbReference type="InterPro" id="IPR007695">
    <property type="entry name" value="DNA_mismatch_repair_MutS-lik_N"/>
</dbReference>
<reference evidence="13 14" key="1">
    <citation type="submission" date="2023-07" db="EMBL/GenBank/DDBJ databases">
        <title>Genomic Encyclopedia of Type Strains, Phase IV (KMG-IV): sequencing the most valuable type-strain genomes for metagenomic binning, comparative biology and taxonomic classification.</title>
        <authorList>
            <person name="Goeker M."/>
        </authorList>
    </citation>
    <scope>NUCLEOTIDE SEQUENCE [LARGE SCALE GENOMIC DNA]</scope>
    <source>
        <strain evidence="13 14">DSM 3770</strain>
    </source>
</reference>
<dbReference type="SUPFAM" id="SSF48334">
    <property type="entry name" value="DNA repair protein MutS, domain III"/>
    <property type="match status" value="1"/>
</dbReference>
<keyword evidence="7 9" id="KW-0234">DNA repair</keyword>
<dbReference type="CDD" id="cd03284">
    <property type="entry name" value="ABC_MutS1"/>
    <property type="match status" value="1"/>
</dbReference>
<dbReference type="InterPro" id="IPR036187">
    <property type="entry name" value="DNA_mismatch_repair_MutS_sf"/>
</dbReference>
<dbReference type="RefSeq" id="WP_370877867.1">
    <property type="nucleotide sequence ID" value="NZ_JAUSVY010000022.1"/>
</dbReference>
<dbReference type="InterPro" id="IPR000432">
    <property type="entry name" value="DNA_mismatch_repair_MutS_C"/>
</dbReference>
<evidence type="ECO:0000256" key="6">
    <source>
        <dbReference type="ARBA" id="ARBA00023125"/>
    </source>
</evidence>
<sequence>MTPRPSTTRSTPAAPQAAASGDTPAAQDPPAQEPPETPREEARVTPMMAQYLEIKAANPDSLLFYRMGDFYELFFTDAEKASQALGIVLTKRGKHLGEDIPMCGVPIERAEEYLHKLIALGFRVAVCEQLEDPALAKKRGPKSVVRRDVTRLVTPGTLTEESLLDARRENVLAAIARTRAGTAADDFAYALAFTDMSTGTFRVAASSREALGADLARIEPAEILISDALLDDADLKALLREFPALTPLPRQSFDGSSAEKRLADFFGVAALDAFGPFTRPELIAAAAIVAYVERTQIGARPALARPVKEAEGGIMLIDAGTRANLELVKTTSGERRGSLLGAIDRTVTAAGARLLARRIAEPLTDLNAIRNRHDALGHLLDDGTLRRALRARLSAAPDMARALTRLALGRGGPRDLAAIRDGLMGARDLVALFAAGPPSDIARDLAMLVRVPDALADALAAALADELPPHRRDGGFVRAGYDGELDATRALRDESRRVVAALERRYAEETGIKSLKIKHNAVLGYFVEVTAQNADRLREPPHLDVFVHRQTMAGAMRFSSVELSELESRISSAGERALGLEQIIFDRLAAAVVAAAANIREAAEALADLDVTAALAELAATERHVRPHMEEGPAFSILGGRHPVVEQALAQSRASGAFVPNDCELSPPEGADDGRIVLVTGPNMAGKSTFLRQNALIAVLAQAGAFVPAREARIGIVDRLFSRVGAADDLARGRSTFMVEMVETAAILNQATPRSLVILDEIGRGTATFDGMSIAWASLEHLHEINRCRALFATHFHELTALSQRCKRLFNATVKVTEWQGDVIFLHEVVAGAADRSYGIQVAKLAGLPDAVIARAKAVLAELEAAERASPVQRMVDDLPLFAAVRPRAAALPAAVEGGPDRLGDAIDAIDPDALSPREALDALYRLKGLRRA</sequence>
<keyword evidence="3 9" id="KW-0547">Nucleotide-binding</keyword>
<organism evidence="13 14">
    <name type="scientific">Xanthobacter agilis</name>
    <dbReference type="NCBI Taxonomy" id="47492"/>
    <lineage>
        <taxon>Bacteria</taxon>
        <taxon>Pseudomonadati</taxon>
        <taxon>Pseudomonadota</taxon>
        <taxon>Alphaproteobacteria</taxon>
        <taxon>Hyphomicrobiales</taxon>
        <taxon>Xanthobacteraceae</taxon>
        <taxon>Xanthobacter</taxon>
    </lineage>
</organism>
<feature type="binding site" evidence="9">
    <location>
        <begin position="681"/>
        <end position="688"/>
    </location>
    <ligand>
        <name>ATP</name>
        <dbReference type="ChEBI" id="CHEBI:30616"/>
    </ligand>
</feature>
<evidence type="ECO:0000256" key="8">
    <source>
        <dbReference type="ARBA" id="ARBA00024647"/>
    </source>
</evidence>
<dbReference type="SUPFAM" id="SSF55271">
    <property type="entry name" value="DNA repair protein MutS, domain I"/>
    <property type="match status" value="1"/>
</dbReference>
<dbReference type="InterPro" id="IPR007696">
    <property type="entry name" value="DNA_mismatch_repair_MutS_core"/>
</dbReference>
<dbReference type="Gene3D" id="3.40.50.300">
    <property type="entry name" value="P-loop containing nucleotide triphosphate hydrolases"/>
    <property type="match status" value="1"/>
</dbReference>
<comment type="similarity">
    <text evidence="1 9 10">Belongs to the DNA mismatch repair MutS family.</text>
</comment>
<keyword evidence="14" id="KW-1185">Reference proteome</keyword>
<dbReference type="NCBIfam" id="NF003810">
    <property type="entry name" value="PRK05399.1"/>
    <property type="match status" value="1"/>
</dbReference>
<name>A0ABU0LK30_XANAG</name>
<dbReference type="PANTHER" id="PTHR11361:SF34">
    <property type="entry name" value="DNA MISMATCH REPAIR PROTEIN MSH1, MITOCHONDRIAL"/>
    <property type="match status" value="1"/>
</dbReference>
<dbReference type="Pfam" id="PF00488">
    <property type="entry name" value="MutS_V"/>
    <property type="match status" value="1"/>
</dbReference>
<dbReference type="HAMAP" id="MF_00096">
    <property type="entry name" value="MutS"/>
    <property type="match status" value="1"/>
</dbReference>
<evidence type="ECO:0000256" key="9">
    <source>
        <dbReference type="HAMAP-Rule" id="MF_00096"/>
    </source>
</evidence>
<dbReference type="PANTHER" id="PTHR11361">
    <property type="entry name" value="DNA MISMATCH REPAIR PROTEIN MUTS FAMILY MEMBER"/>
    <property type="match status" value="1"/>
</dbReference>
<dbReference type="Proteomes" id="UP001241747">
    <property type="component" value="Unassembled WGS sequence"/>
</dbReference>
<evidence type="ECO:0000256" key="7">
    <source>
        <dbReference type="ARBA" id="ARBA00023204"/>
    </source>
</evidence>
<dbReference type="InterPro" id="IPR027417">
    <property type="entry name" value="P-loop_NTPase"/>
</dbReference>
<protein>
    <recommendedName>
        <fullName evidence="2 9">DNA mismatch repair protein MutS</fullName>
    </recommendedName>
</protein>
<dbReference type="InterPro" id="IPR017261">
    <property type="entry name" value="DNA_mismatch_repair_MutS/MSH"/>
</dbReference>
<dbReference type="Pfam" id="PF05192">
    <property type="entry name" value="MutS_III"/>
    <property type="match status" value="1"/>
</dbReference>
<evidence type="ECO:0000259" key="12">
    <source>
        <dbReference type="PROSITE" id="PS00486"/>
    </source>
</evidence>
<evidence type="ECO:0000256" key="10">
    <source>
        <dbReference type="RuleBase" id="RU003756"/>
    </source>
</evidence>
<dbReference type="SUPFAM" id="SSF53150">
    <property type="entry name" value="DNA repair protein MutS, domain II"/>
    <property type="match status" value="1"/>
</dbReference>
<dbReference type="InterPro" id="IPR005748">
    <property type="entry name" value="DNA_mismatch_repair_MutS"/>
</dbReference>
<dbReference type="Pfam" id="PF01624">
    <property type="entry name" value="MutS_I"/>
    <property type="match status" value="1"/>
</dbReference>
<keyword evidence="4 9" id="KW-0227">DNA damage</keyword>
<comment type="function">
    <text evidence="8 9">This protein is involved in the repair of mismatches in DNA. It is possible that it carries out the mismatch recognition step. This protein has a weak ATPase activity.</text>
</comment>
<dbReference type="SUPFAM" id="SSF52540">
    <property type="entry name" value="P-loop containing nucleoside triphosphate hydrolases"/>
    <property type="match status" value="1"/>
</dbReference>
<keyword evidence="6 9" id="KW-0238">DNA-binding</keyword>
<dbReference type="Gene3D" id="3.30.420.110">
    <property type="entry name" value="MutS, connector domain"/>
    <property type="match status" value="1"/>
</dbReference>
<evidence type="ECO:0000256" key="4">
    <source>
        <dbReference type="ARBA" id="ARBA00022763"/>
    </source>
</evidence>
<evidence type="ECO:0000313" key="13">
    <source>
        <dbReference type="EMBL" id="MDQ0507499.1"/>
    </source>
</evidence>
<gene>
    <name evidence="9" type="primary">mutS</name>
    <name evidence="13" type="ORF">QOZ94_004323</name>
</gene>
<evidence type="ECO:0000256" key="11">
    <source>
        <dbReference type="SAM" id="MobiDB-lite"/>
    </source>
</evidence>
<dbReference type="InterPro" id="IPR045076">
    <property type="entry name" value="MutS"/>
</dbReference>
<feature type="region of interest" description="Disordered" evidence="11">
    <location>
        <begin position="1"/>
        <end position="42"/>
    </location>
</feature>
<dbReference type="PIRSF" id="PIRSF037677">
    <property type="entry name" value="DNA_mis_repair_Msh6"/>
    <property type="match status" value="1"/>
</dbReference>
<dbReference type="InterPro" id="IPR007861">
    <property type="entry name" value="DNA_mismatch_repair_MutS_clamp"/>
</dbReference>
<dbReference type="SMART" id="SM00534">
    <property type="entry name" value="MUTSac"/>
    <property type="match status" value="1"/>
</dbReference>
<dbReference type="SMART" id="SM00533">
    <property type="entry name" value="MUTSd"/>
    <property type="match status" value="1"/>
</dbReference>
<dbReference type="NCBIfam" id="TIGR01070">
    <property type="entry name" value="mutS1"/>
    <property type="match status" value="1"/>
</dbReference>
<dbReference type="InterPro" id="IPR007860">
    <property type="entry name" value="DNA_mmatch_repair_MutS_con_dom"/>
</dbReference>
<comment type="caution">
    <text evidence="13">The sequence shown here is derived from an EMBL/GenBank/DDBJ whole genome shotgun (WGS) entry which is preliminary data.</text>
</comment>
<feature type="domain" description="DNA mismatch repair proteins mutS family" evidence="12">
    <location>
        <begin position="755"/>
        <end position="771"/>
    </location>
</feature>
<dbReference type="Gene3D" id="3.40.1170.10">
    <property type="entry name" value="DNA repair protein MutS, domain I"/>
    <property type="match status" value="1"/>
</dbReference>
<dbReference type="Pfam" id="PF05190">
    <property type="entry name" value="MutS_IV"/>
    <property type="match status" value="1"/>
</dbReference>
<proteinExistence type="inferred from homology"/>
<dbReference type="InterPro" id="IPR016151">
    <property type="entry name" value="DNA_mismatch_repair_MutS_N"/>
</dbReference>
<evidence type="ECO:0000256" key="5">
    <source>
        <dbReference type="ARBA" id="ARBA00022840"/>
    </source>
</evidence>
<evidence type="ECO:0000256" key="2">
    <source>
        <dbReference type="ARBA" id="ARBA00021982"/>
    </source>
</evidence>
<feature type="compositionally biased region" description="Low complexity" evidence="11">
    <location>
        <begin position="1"/>
        <end position="30"/>
    </location>
</feature>
<dbReference type="Gene3D" id="1.10.1420.10">
    <property type="match status" value="2"/>
</dbReference>
<evidence type="ECO:0000256" key="1">
    <source>
        <dbReference type="ARBA" id="ARBA00006271"/>
    </source>
</evidence>
<dbReference type="PROSITE" id="PS00486">
    <property type="entry name" value="DNA_MISMATCH_REPAIR_2"/>
    <property type="match status" value="1"/>
</dbReference>
<dbReference type="InterPro" id="IPR036678">
    <property type="entry name" value="MutS_con_dom_sf"/>
</dbReference>